<keyword evidence="1" id="KW-1133">Transmembrane helix</keyword>
<dbReference type="InterPro" id="IPR051678">
    <property type="entry name" value="AGP_Transferase"/>
</dbReference>
<dbReference type="PANTHER" id="PTHR21310">
    <property type="entry name" value="AMINOGLYCOSIDE PHOSPHOTRANSFERASE-RELATED-RELATED"/>
    <property type="match status" value="1"/>
</dbReference>
<feature type="transmembrane region" description="Helical" evidence="1">
    <location>
        <begin position="256"/>
        <end position="276"/>
    </location>
</feature>
<keyword evidence="1" id="KW-0472">Membrane</keyword>
<dbReference type="Proteomes" id="UP000078543">
    <property type="component" value="Unassembled WGS sequence"/>
</dbReference>
<dbReference type="PANTHER" id="PTHR21310:SF40">
    <property type="entry name" value="AMINOGLYCOSIDE PHOSPHOTRANSFERASE DOMAIN-CONTAINING PROTEIN-RELATED"/>
    <property type="match status" value="1"/>
</dbReference>
<dbReference type="EMBL" id="LWQU01000185">
    <property type="protein sequence ID" value="OAN45393.1"/>
    <property type="molecule type" value="Genomic_DNA"/>
</dbReference>
<protein>
    <submittedName>
        <fullName evidence="2">Uncharacterized protein</fullName>
    </submittedName>
</protein>
<dbReference type="STRING" id="1437059.A6A05_04545"/>
<dbReference type="SUPFAM" id="SSF56112">
    <property type="entry name" value="Protein kinase-like (PK-like)"/>
    <property type="match status" value="1"/>
</dbReference>
<evidence type="ECO:0000313" key="2">
    <source>
        <dbReference type="EMBL" id="OAN45393.1"/>
    </source>
</evidence>
<reference evidence="2 3" key="1">
    <citation type="submission" date="2016-04" db="EMBL/GenBank/DDBJ databases">
        <title>Draft genome sequence of freshwater magnetotactic bacteria Magnetospirillum marisnigri SP-1 and Magnetospirillum moscoviense BB-1.</title>
        <authorList>
            <person name="Koziaeva V."/>
            <person name="Dziuba M.V."/>
            <person name="Ivanov T.M."/>
            <person name="Kuznetsov B."/>
            <person name="Grouzdev D.S."/>
        </authorList>
    </citation>
    <scope>NUCLEOTIDE SEQUENCE [LARGE SCALE GENOMIC DNA]</scope>
    <source>
        <strain evidence="2 3">BB-1</strain>
    </source>
</reference>
<dbReference type="RefSeq" id="WP_068504201.1">
    <property type="nucleotide sequence ID" value="NZ_LWQU01000185.1"/>
</dbReference>
<dbReference type="InterPro" id="IPR011009">
    <property type="entry name" value="Kinase-like_dom_sf"/>
</dbReference>
<comment type="caution">
    <text evidence="2">The sequence shown here is derived from an EMBL/GenBank/DDBJ whole genome shotgun (WGS) entry which is preliminary data.</text>
</comment>
<organism evidence="2 3">
    <name type="scientific">Magnetospirillum moscoviense</name>
    <dbReference type="NCBI Taxonomy" id="1437059"/>
    <lineage>
        <taxon>Bacteria</taxon>
        <taxon>Pseudomonadati</taxon>
        <taxon>Pseudomonadota</taxon>
        <taxon>Alphaproteobacteria</taxon>
        <taxon>Rhodospirillales</taxon>
        <taxon>Rhodospirillaceae</taxon>
        <taxon>Magnetospirillum</taxon>
    </lineage>
</organism>
<name>A0A178MA37_9PROT</name>
<proteinExistence type="predicted"/>
<dbReference type="OrthoDB" id="574549at2"/>
<accession>A0A178MA37</accession>
<keyword evidence="3" id="KW-1185">Reference proteome</keyword>
<sequence length="323" mass="35003">MNVTQARELAAGLLGRPVNAAQAVGRGGNNRIFAIDAGTERLALKSYPPQAEDPRDRLGQEWQALSFLAGHGLPVPQPVAADPARHAALYTWIDGRPLEPADDGVAAMGALFARLQALRGEATDLREGSTPVFTAEQAERQFAERLAPLADIPPLAGHLADIRGSADRAFARARARLRTGFTTPSTRVLSPSDFGRHNMLATPSGLVFLDFEYFGWDGPEKAIADTMLHPGSAFSAPERDRLKDLMLAALPDEPGLALRLEAMIPLFGLIWCLILLNEFRPDRRARRGLVAGSAEARAAETRQLEKSRSLLSWLEDAHDLAPA</sequence>
<gene>
    <name evidence="2" type="ORF">A6A05_04545</name>
</gene>
<dbReference type="AlphaFoldDB" id="A0A178MA37"/>
<keyword evidence="1" id="KW-0812">Transmembrane</keyword>
<evidence type="ECO:0000313" key="3">
    <source>
        <dbReference type="Proteomes" id="UP000078543"/>
    </source>
</evidence>
<evidence type="ECO:0000256" key="1">
    <source>
        <dbReference type="SAM" id="Phobius"/>
    </source>
</evidence>